<evidence type="ECO:0000256" key="3">
    <source>
        <dbReference type="RuleBase" id="RU000590"/>
    </source>
</evidence>
<sequence>MDSHRFEGAVYARRLGAAASLVARAGLAGLVITPGYDLRYLLGSRADTFERLTALVVPAVGDPAVVLPRLELASLKESAAAELGLDVRDWVDGDDPYRLVSEALGSAPAAVAVTDSMPALHLLPLSHALGVMPVLATDVLRELRMVKEPAEVDALLAAGAAIDRVHARVPSFLAPGRTEADVAADISEAIVAEGHSDVAFVIVGSGPHGADPHHGFSDRQLKAGDIVVVDIGGTYGPGYHSDSTRTYSLGEPNAEVAEQYSILQRAQRTAVETVRPGVTAQQVDAAARDVLASAGLGEYFVHRTGHGIGLCVHEEPYIVAGNELPLATGMAFSIEPGIYFPGRWGARIEDIVVVTEDGALSVNNQPHELTVVPMSSNR</sequence>
<dbReference type="GO" id="GO:0046872">
    <property type="term" value="F:metal ion binding"/>
    <property type="evidence" value="ECO:0007669"/>
    <property type="project" value="UniProtKB-KW"/>
</dbReference>
<dbReference type="InterPro" id="IPR000587">
    <property type="entry name" value="Creatinase_N"/>
</dbReference>
<dbReference type="Proteomes" id="UP000093629">
    <property type="component" value="Unassembled WGS sequence"/>
</dbReference>
<dbReference type="PANTHER" id="PTHR46112:SF3">
    <property type="entry name" value="AMINOPEPTIDASE YPDF"/>
    <property type="match status" value="1"/>
</dbReference>
<dbReference type="PROSITE" id="PS00491">
    <property type="entry name" value="PROLINE_PEPTIDASE"/>
    <property type="match status" value="1"/>
</dbReference>
<dbReference type="Pfam" id="PF00557">
    <property type="entry name" value="Peptidase_M24"/>
    <property type="match status" value="1"/>
</dbReference>
<evidence type="ECO:0000259" key="5">
    <source>
        <dbReference type="Pfam" id="PF01321"/>
    </source>
</evidence>
<dbReference type="PANTHER" id="PTHR46112">
    <property type="entry name" value="AMINOPEPTIDASE"/>
    <property type="match status" value="1"/>
</dbReference>
<comment type="caution">
    <text evidence="6">The sequence shown here is derived from an EMBL/GenBank/DDBJ whole genome shotgun (WGS) entry which is preliminary data.</text>
</comment>
<dbReference type="SUPFAM" id="SSF55920">
    <property type="entry name" value="Creatinase/aminopeptidase"/>
    <property type="match status" value="1"/>
</dbReference>
<evidence type="ECO:0000256" key="1">
    <source>
        <dbReference type="ARBA" id="ARBA00022723"/>
    </source>
</evidence>
<organism evidence="6 7">
    <name type="scientific">Mycobacterium asiaticum</name>
    <dbReference type="NCBI Taxonomy" id="1790"/>
    <lineage>
        <taxon>Bacteria</taxon>
        <taxon>Bacillati</taxon>
        <taxon>Actinomycetota</taxon>
        <taxon>Actinomycetes</taxon>
        <taxon>Mycobacteriales</taxon>
        <taxon>Mycobacteriaceae</taxon>
        <taxon>Mycobacterium</taxon>
    </lineage>
</organism>
<dbReference type="SUPFAM" id="SSF53092">
    <property type="entry name" value="Creatinase/prolidase N-terminal domain"/>
    <property type="match status" value="1"/>
</dbReference>
<dbReference type="Gene3D" id="3.40.350.10">
    <property type="entry name" value="Creatinase/prolidase N-terminal domain"/>
    <property type="match status" value="1"/>
</dbReference>
<keyword evidence="1 3" id="KW-0479">Metal-binding</keyword>
<accession>A0A1A3N4K9</accession>
<gene>
    <name evidence="6" type="ORF">A5636_05795</name>
</gene>
<dbReference type="InterPro" id="IPR001131">
    <property type="entry name" value="Peptidase_M24B_aminopep-P_CS"/>
</dbReference>
<evidence type="ECO:0000259" key="4">
    <source>
        <dbReference type="Pfam" id="PF00557"/>
    </source>
</evidence>
<feature type="domain" description="Peptidase M24" evidence="4">
    <location>
        <begin position="155"/>
        <end position="356"/>
    </location>
</feature>
<protein>
    <submittedName>
        <fullName evidence="6">Dipeptidase</fullName>
    </submittedName>
</protein>
<dbReference type="AlphaFoldDB" id="A0A1A3N4K9"/>
<evidence type="ECO:0000313" key="6">
    <source>
        <dbReference type="EMBL" id="OBK15307.1"/>
    </source>
</evidence>
<evidence type="ECO:0000313" key="7">
    <source>
        <dbReference type="Proteomes" id="UP000093629"/>
    </source>
</evidence>
<dbReference type="InterPro" id="IPR000994">
    <property type="entry name" value="Pept_M24"/>
</dbReference>
<dbReference type="InterPro" id="IPR029149">
    <property type="entry name" value="Creatin/AminoP/Spt16_N"/>
</dbReference>
<dbReference type="Gene3D" id="3.90.230.10">
    <property type="entry name" value="Creatinase/methionine aminopeptidase superfamily"/>
    <property type="match status" value="1"/>
</dbReference>
<dbReference type="Pfam" id="PF01321">
    <property type="entry name" value="Creatinase_N"/>
    <property type="match status" value="1"/>
</dbReference>
<dbReference type="OrthoDB" id="9806388at2"/>
<dbReference type="InterPro" id="IPR036005">
    <property type="entry name" value="Creatinase/aminopeptidase-like"/>
</dbReference>
<reference evidence="6 7" key="1">
    <citation type="submission" date="2016-06" db="EMBL/GenBank/DDBJ databases">
        <authorList>
            <person name="Kjaerup R.B."/>
            <person name="Dalgaard T.S."/>
            <person name="Juul-Madsen H.R."/>
        </authorList>
    </citation>
    <scope>NUCLEOTIDE SEQUENCE [LARGE SCALE GENOMIC DNA]</scope>
    <source>
        <strain evidence="6 7">1245139.5</strain>
    </source>
</reference>
<dbReference type="RefSeq" id="WP_065159057.1">
    <property type="nucleotide sequence ID" value="NZ_LZLQ01000086.1"/>
</dbReference>
<feature type="domain" description="Creatinase N-terminal" evidence="5">
    <location>
        <begin position="14"/>
        <end position="146"/>
    </location>
</feature>
<name>A0A1A3N4K9_MYCAS</name>
<proteinExistence type="inferred from homology"/>
<dbReference type="EMBL" id="LZLQ01000086">
    <property type="protein sequence ID" value="OBK15307.1"/>
    <property type="molecule type" value="Genomic_DNA"/>
</dbReference>
<keyword evidence="7" id="KW-1185">Reference proteome</keyword>
<evidence type="ECO:0000256" key="2">
    <source>
        <dbReference type="ARBA" id="ARBA00022801"/>
    </source>
</evidence>
<comment type="similarity">
    <text evidence="3">Belongs to the peptidase M24B family.</text>
</comment>
<dbReference type="CDD" id="cd01092">
    <property type="entry name" value="APP-like"/>
    <property type="match status" value="1"/>
</dbReference>
<dbReference type="InterPro" id="IPR050659">
    <property type="entry name" value="Peptidase_M24B"/>
</dbReference>
<dbReference type="GO" id="GO:0016787">
    <property type="term" value="F:hydrolase activity"/>
    <property type="evidence" value="ECO:0007669"/>
    <property type="project" value="UniProtKB-KW"/>
</dbReference>
<keyword evidence="2" id="KW-0378">Hydrolase</keyword>